<dbReference type="Pfam" id="PF07332">
    <property type="entry name" value="Phage_holin_3_6"/>
    <property type="match status" value="1"/>
</dbReference>
<feature type="transmembrane region" description="Helical" evidence="1">
    <location>
        <begin position="45"/>
        <end position="69"/>
    </location>
</feature>
<dbReference type="EMBL" id="BAAAYX010000035">
    <property type="protein sequence ID" value="GAA3719994.1"/>
    <property type="molecule type" value="Genomic_DNA"/>
</dbReference>
<keyword evidence="3" id="KW-1185">Reference proteome</keyword>
<organism evidence="2 3">
    <name type="scientific">Microlunatus aurantiacus</name>
    <dbReference type="NCBI Taxonomy" id="446786"/>
    <lineage>
        <taxon>Bacteria</taxon>
        <taxon>Bacillati</taxon>
        <taxon>Actinomycetota</taxon>
        <taxon>Actinomycetes</taxon>
        <taxon>Propionibacteriales</taxon>
        <taxon>Propionibacteriaceae</taxon>
        <taxon>Microlunatus</taxon>
    </lineage>
</organism>
<evidence type="ECO:0000313" key="3">
    <source>
        <dbReference type="Proteomes" id="UP001500051"/>
    </source>
</evidence>
<dbReference type="RefSeq" id="WP_344814725.1">
    <property type="nucleotide sequence ID" value="NZ_BAAAYX010000035.1"/>
</dbReference>
<name>A0ABP7EJE3_9ACTN</name>
<keyword evidence="1" id="KW-1133">Transmembrane helix</keyword>
<sequence>MADRKIADLIKDIRGDVQLLVNDQVALAKSELTPAAKNAGIGGGLFGAAGYFGINAATLLYVAAAFGLAALGLPYWAAFLIVAGVLLLLAAIAGLIGYSRIKKVKPPEKTIANAQALVSELSTAVNRATAAASAPQIEGTVVSDKKALR</sequence>
<keyword evidence="1" id="KW-0472">Membrane</keyword>
<gene>
    <name evidence="2" type="ORF">GCM10022204_45120</name>
</gene>
<keyword evidence="1" id="KW-0812">Transmembrane</keyword>
<evidence type="ECO:0000313" key="2">
    <source>
        <dbReference type="EMBL" id="GAA3719994.1"/>
    </source>
</evidence>
<dbReference type="Proteomes" id="UP001500051">
    <property type="component" value="Unassembled WGS sequence"/>
</dbReference>
<reference evidence="3" key="1">
    <citation type="journal article" date="2019" name="Int. J. Syst. Evol. Microbiol.">
        <title>The Global Catalogue of Microorganisms (GCM) 10K type strain sequencing project: providing services to taxonomists for standard genome sequencing and annotation.</title>
        <authorList>
            <consortium name="The Broad Institute Genomics Platform"/>
            <consortium name="The Broad Institute Genome Sequencing Center for Infectious Disease"/>
            <person name="Wu L."/>
            <person name="Ma J."/>
        </authorList>
    </citation>
    <scope>NUCLEOTIDE SEQUENCE [LARGE SCALE GENOMIC DNA]</scope>
    <source>
        <strain evidence="3">JCM 16548</strain>
    </source>
</reference>
<comment type="caution">
    <text evidence="2">The sequence shown here is derived from an EMBL/GenBank/DDBJ whole genome shotgun (WGS) entry which is preliminary data.</text>
</comment>
<evidence type="ECO:0008006" key="4">
    <source>
        <dbReference type="Google" id="ProtNLM"/>
    </source>
</evidence>
<evidence type="ECO:0000256" key="1">
    <source>
        <dbReference type="SAM" id="Phobius"/>
    </source>
</evidence>
<dbReference type="InterPro" id="IPR009937">
    <property type="entry name" value="Phage_holin_3_6"/>
</dbReference>
<protein>
    <recommendedName>
        <fullName evidence="4">Holin-X, holin superfamily III</fullName>
    </recommendedName>
</protein>
<feature type="transmembrane region" description="Helical" evidence="1">
    <location>
        <begin position="75"/>
        <end position="98"/>
    </location>
</feature>
<accession>A0ABP7EJE3</accession>
<proteinExistence type="predicted"/>